<dbReference type="InterPro" id="IPR023614">
    <property type="entry name" value="Porin_dom_sf"/>
</dbReference>
<dbReference type="SUPFAM" id="SSF56935">
    <property type="entry name" value="Porins"/>
    <property type="match status" value="1"/>
</dbReference>
<name>A0ABP9EDN6_9GAMM</name>
<gene>
    <name evidence="1" type="ORF">GCM10023333_04850</name>
</gene>
<sequence>MYFSQGLAYSDDNAFIADEGETEAGLHEAIANFNWRPHARFRVAGQGYYRKLGNLDPSDWNIDYLFAEYRLPIPKGNLALSVGRNKNDQGFFTAQQDTLFTRPGVLLPQSVYLSYTRDGSLHLDGAKLSGNHFFGDQHFSWDVAYGALDITENLLRNSFGDASADVSDSRSFSASAQWVYRPWMTLKLSYSDSKFDVDPLIAGLPGNSKNERWIAGYRGEWSHWEWIAEYAETPIDVSGQVPAIVNGQPVIVDGAALTVPVGINRTQQAWYVQSNYRLSEPVSLMLRYGSYYTDKDDKSGSSFVAQGQPAWVSWSKIWSVGGRWHINNDWLLALEMQHIDGHGVFPVRMRNVDGTKRYSQLYLAQLAYRFQW</sequence>
<evidence type="ECO:0008006" key="3">
    <source>
        <dbReference type="Google" id="ProtNLM"/>
    </source>
</evidence>
<evidence type="ECO:0000313" key="1">
    <source>
        <dbReference type="EMBL" id="GAA4874789.1"/>
    </source>
</evidence>
<organism evidence="1 2">
    <name type="scientific">Ferrimonas pelagia</name>
    <dbReference type="NCBI Taxonomy" id="1177826"/>
    <lineage>
        <taxon>Bacteria</taxon>
        <taxon>Pseudomonadati</taxon>
        <taxon>Pseudomonadota</taxon>
        <taxon>Gammaproteobacteria</taxon>
        <taxon>Alteromonadales</taxon>
        <taxon>Ferrimonadaceae</taxon>
        <taxon>Ferrimonas</taxon>
    </lineage>
</organism>
<comment type="caution">
    <text evidence="1">The sequence shown here is derived from an EMBL/GenBank/DDBJ whole genome shotgun (WGS) entry which is preliminary data.</text>
</comment>
<dbReference type="Proteomes" id="UP001499988">
    <property type="component" value="Unassembled WGS sequence"/>
</dbReference>
<dbReference type="RefSeq" id="WP_345333049.1">
    <property type="nucleotide sequence ID" value="NZ_BAABJZ010000006.1"/>
</dbReference>
<dbReference type="EMBL" id="BAABJZ010000006">
    <property type="protein sequence ID" value="GAA4874789.1"/>
    <property type="molecule type" value="Genomic_DNA"/>
</dbReference>
<reference evidence="2" key="1">
    <citation type="journal article" date="2019" name="Int. J. Syst. Evol. Microbiol.">
        <title>The Global Catalogue of Microorganisms (GCM) 10K type strain sequencing project: providing services to taxonomists for standard genome sequencing and annotation.</title>
        <authorList>
            <consortium name="The Broad Institute Genomics Platform"/>
            <consortium name="The Broad Institute Genome Sequencing Center for Infectious Disease"/>
            <person name="Wu L."/>
            <person name="Ma J."/>
        </authorList>
    </citation>
    <scope>NUCLEOTIDE SEQUENCE [LARGE SCALE GENOMIC DNA]</scope>
    <source>
        <strain evidence="2">JCM 18401</strain>
    </source>
</reference>
<dbReference type="Gene3D" id="2.40.160.10">
    <property type="entry name" value="Porin"/>
    <property type="match status" value="1"/>
</dbReference>
<protein>
    <recommendedName>
        <fullName evidence="3">Alginate export domain-containing protein</fullName>
    </recommendedName>
</protein>
<proteinExistence type="predicted"/>
<accession>A0ABP9EDN6</accession>
<evidence type="ECO:0000313" key="2">
    <source>
        <dbReference type="Proteomes" id="UP001499988"/>
    </source>
</evidence>
<keyword evidence="2" id="KW-1185">Reference proteome</keyword>